<protein>
    <submittedName>
        <fullName evidence="1">Uncharacterized protein</fullName>
    </submittedName>
</protein>
<name>A0A9W7BYG6_9STRA</name>
<dbReference type="PANTHER" id="PTHR24121">
    <property type="entry name" value="NO MECHANORECEPTOR POTENTIAL C, ISOFORM D-RELATED"/>
    <property type="match status" value="1"/>
</dbReference>
<dbReference type="InterPro" id="IPR002110">
    <property type="entry name" value="Ankyrin_rpt"/>
</dbReference>
<dbReference type="EMBL" id="BRXW01000016">
    <property type="protein sequence ID" value="GMH99851.1"/>
    <property type="molecule type" value="Genomic_DNA"/>
</dbReference>
<dbReference type="InterPro" id="IPR036770">
    <property type="entry name" value="Ankyrin_rpt-contain_sf"/>
</dbReference>
<dbReference type="SUPFAM" id="SSF48403">
    <property type="entry name" value="Ankyrin repeat"/>
    <property type="match status" value="1"/>
</dbReference>
<reference evidence="2" key="1">
    <citation type="journal article" date="2023" name="Commun. Biol.">
        <title>Genome analysis of Parmales, the sister group of diatoms, reveals the evolutionary specialization of diatoms from phago-mixotrophs to photoautotrophs.</title>
        <authorList>
            <person name="Ban H."/>
            <person name="Sato S."/>
            <person name="Yoshikawa S."/>
            <person name="Yamada K."/>
            <person name="Nakamura Y."/>
            <person name="Ichinomiya M."/>
            <person name="Sato N."/>
            <person name="Blanc-Mathieu R."/>
            <person name="Endo H."/>
            <person name="Kuwata A."/>
            <person name="Ogata H."/>
        </authorList>
    </citation>
    <scope>NUCLEOTIDE SEQUENCE [LARGE SCALE GENOMIC DNA]</scope>
    <source>
        <strain evidence="2">NIES 3700</strain>
    </source>
</reference>
<dbReference type="Pfam" id="PF12796">
    <property type="entry name" value="Ank_2"/>
    <property type="match status" value="1"/>
</dbReference>
<dbReference type="OrthoDB" id="5314041at2759"/>
<evidence type="ECO:0000313" key="1">
    <source>
        <dbReference type="EMBL" id="GMH99851.1"/>
    </source>
</evidence>
<accession>A0A9W7BYG6</accession>
<keyword evidence="2" id="KW-1185">Reference proteome</keyword>
<sequence>MSDTSTPTVNPTKMFELPGPRTNWTSLHNTCFESTGPFDVIKLMVEKTRGSRESRNILSLQSANGETALHITAATRRDPRVLQFLCSEYPPAIHGLNKFNALPIHFAACHNRNPEIIRLLVEKAENRGIAKLGSGLQKRCDGGNLPLHLAALASTSPEVVYELCKHYPSALNEKNNEGRTPIDIIEKYGKGRFRYKEVLSVLLSASFEYNVGEIRQKSVKMCVRSTLRRGERNLKDLDLTEAGKAAIFIYKIATNPHSYSIVTKILSFMGSGESLHINELREALLPCQKITSYKDGWKATCKWADEGGQEHEVAPGILYASTSEVQLDSQDPNIKKTIRYHQLLPASFLKQELLLDQDHKLAEEKPICDVKPHIDDEYKRRLVRLVQFAAENEPRETN</sequence>
<proteinExistence type="predicted"/>
<dbReference type="PANTHER" id="PTHR24121:SF21">
    <property type="entry name" value="ANKYRIN REPEAT FAMILY PROTEIN"/>
    <property type="match status" value="1"/>
</dbReference>
<comment type="caution">
    <text evidence="1">The sequence shown here is derived from an EMBL/GenBank/DDBJ whole genome shotgun (WGS) entry which is preliminary data.</text>
</comment>
<evidence type="ECO:0000313" key="2">
    <source>
        <dbReference type="Proteomes" id="UP001165122"/>
    </source>
</evidence>
<dbReference type="SMART" id="SM00248">
    <property type="entry name" value="ANK"/>
    <property type="match status" value="5"/>
</dbReference>
<dbReference type="Gene3D" id="1.25.40.20">
    <property type="entry name" value="Ankyrin repeat-containing domain"/>
    <property type="match status" value="1"/>
</dbReference>
<dbReference type="Proteomes" id="UP001165122">
    <property type="component" value="Unassembled WGS sequence"/>
</dbReference>
<dbReference type="AlphaFoldDB" id="A0A9W7BYG6"/>
<organism evidence="1 2">
    <name type="scientific">Triparma laevis f. longispina</name>
    <dbReference type="NCBI Taxonomy" id="1714387"/>
    <lineage>
        <taxon>Eukaryota</taxon>
        <taxon>Sar</taxon>
        <taxon>Stramenopiles</taxon>
        <taxon>Ochrophyta</taxon>
        <taxon>Bolidophyceae</taxon>
        <taxon>Parmales</taxon>
        <taxon>Triparmaceae</taxon>
        <taxon>Triparma</taxon>
    </lineage>
</organism>
<gene>
    <name evidence="1" type="ORF">TrLO_g752</name>
</gene>